<name>A0A6G1EAT6_9ORYZ</name>
<comment type="caution">
    <text evidence="2">The sequence shown here is derived from an EMBL/GenBank/DDBJ whole genome shotgun (WGS) entry which is preliminary data.</text>
</comment>
<feature type="region of interest" description="Disordered" evidence="1">
    <location>
        <begin position="1"/>
        <end position="61"/>
    </location>
</feature>
<evidence type="ECO:0000313" key="2">
    <source>
        <dbReference type="EMBL" id="KAF0921696.1"/>
    </source>
</evidence>
<protein>
    <submittedName>
        <fullName evidence="2">Uncharacterized protein</fullName>
    </submittedName>
</protein>
<proteinExistence type="predicted"/>
<evidence type="ECO:0000256" key="1">
    <source>
        <dbReference type="SAM" id="MobiDB-lite"/>
    </source>
</evidence>
<feature type="compositionally biased region" description="Acidic residues" evidence="1">
    <location>
        <begin position="36"/>
        <end position="58"/>
    </location>
</feature>
<dbReference type="AlphaFoldDB" id="A0A6G1EAT6"/>
<reference evidence="2 3" key="1">
    <citation type="submission" date="2019-11" db="EMBL/GenBank/DDBJ databases">
        <title>Whole genome sequence of Oryza granulata.</title>
        <authorList>
            <person name="Li W."/>
        </authorList>
    </citation>
    <scope>NUCLEOTIDE SEQUENCE [LARGE SCALE GENOMIC DNA]</scope>
    <source>
        <strain evidence="3">cv. Menghai</strain>
        <tissue evidence="2">Leaf</tissue>
    </source>
</reference>
<gene>
    <name evidence="2" type="ORF">E2562_013433</name>
</gene>
<keyword evidence="3" id="KW-1185">Reference proteome</keyword>
<dbReference type="Proteomes" id="UP000479710">
    <property type="component" value="Unassembled WGS sequence"/>
</dbReference>
<feature type="compositionally biased region" description="Basic and acidic residues" evidence="1">
    <location>
        <begin position="13"/>
        <end position="23"/>
    </location>
</feature>
<sequence>MDHQQEEMSPVNRDLEILEEVVRQRPGSRGFNTENQGEELNDEVDDEEGDQNGEDGDDDVVHIGSLLAGGKRKLRSKAWEARRGKVLQMARRCFCESYECQIGAKNAIVLKVASQINGIGSETIKDHPYGTMDQYSRGNGLGSER</sequence>
<evidence type="ECO:0000313" key="3">
    <source>
        <dbReference type="Proteomes" id="UP000479710"/>
    </source>
</evidence>
<organism evidence="2 3">
    <name type="scientific">Oryza meyeriana var. granulata</name>
    <dbReference type="NCBI Taxonomy" id="110450"/>
    <lineage>
        <taxon>Eukaryota</taxon>
        <taxon>Viridiplantae</taxon>
        <taxon>Streptophyta</taxon>
        <taxon>Embryophyta</taxon>
        <taxon>Tracheophyta</taxon>
        <taxon>Spermatophyta</taxon>
        <taxon>Magnoliopsida</taxon>
        <taxon>Liliopsida</taxon>
        <taxon>Poales</taxon>
        <taxon>Poaceae</taxon>
        <taxon>BOP clade</taxon>
        <taxon>Oryzoideae</taxon>
        <taxon>Oryzeae</taxon>
        <taxon>Oryzinae</taxon>
        <taxon>Oryza</taxon>
        <taxon>Oryza meyeriana</taxon>
    </lineage>
</organism>
<dbReference type="EMBL" id="SPHZ02000004">
    <property type="protein sequence ID" value="KAF0921696.1"/>
    <property type="molecule type" value="Genomic_DNA"/>
</dbReference>
<accession>A0A6G1EAT6</accession>